<accession>A0A1I6GUB1</accession>
<proteinExistence type="predicted"/>
<protein>
    <submittedName>
        <fullName evidence="2">Uncharacterized protein</fullName>
    </submittedName>
</protein>
<sequence length="297" mass="32662">MSTTTTVEDDWVRRIGPAAAKARRTRARLRIWAWSLVLVTIVTYAALAGAIAGFRRTRDDFAVVLLLLFLGAFSLLSAIFCGMLARSTRFRMEGAALAALRPTVSDATPREIRTVLRRADRFDHWARERGAGAPRAASPGPVSSANEPWQPDVLRPILPGRTSFQWFRLALGMLIAAAPLMMVIMLTGLILRRLPSAPIIVLMLWCLLPAWMLLTLGCSIIGQLRQAAEYRAGYRTAVARTRGGAIIDDRTGVDLVDPKTGFVIRPAGAPSLDRVTYDARLREIRAAHPDATPRRLG</sequence>
<evidence type="ECO:0000256" key="1">
    <source>
        <dbReference type="SAM" id="Phobius"/>
    </source>
</evidence>
<dbReference type="AlphaFoldDB" id="A0A1I6GUB1"/>
<evidence type="ECO:0000313" key="3">
    <source>
        <dbReference type="Proteomes" id="UP000198877"/>
    </source>
</evidence>
<keyword evidence="1" id="KW-0472">Membrane</keyword>
<feature type="transmembrane region" description="Helical" evidence="1">
    <location>
        <begin position="31"/>
        <end position="55"/>
    </location>
</feature>
<dbReference type="RefSeq" id="WP_091736940.1">
    <property type="nucleotide sequence ID" value="NZ_FOYR01000001.1"/>
</dbReference>
<feature type="transmembrane region" description="Helical" evidence="1">
    <location>
        <begin position="61"/>
        <end position="85"/>
    </location>
</feature>
<keyword evidence="1" id="KW-1133">Transmembrane helix</keyword>
<name>A0A1I6GUB1_9MICO</name>
<dbReference type="EMBL" id="FOYR01000001">
    <property type="protein sequence ID" value="SFR45748.1"/>
    <property type="molecule type" value="Genomic_DNA"/>
</dbReference>
<gene>
    <name evidence="2" type="ORF">SAMN04488591_1576</name>
</gene>
<feature type="transmembrane region" description="Helical" evidence="1">
    <location>
        <begin position="197"/>
        <end position="221"/>
    </location>
</feature>
<keyword evidence="1" id="KW-0812">Transmembrane</keyword>
<reference evidence="3" key="1">
    <citation type="submission" date="2016-10" db="EMBL/GenBank/DDBJ databases">
        <authorList>
            <person name="Varghese N."/>
            <person name="Submissions S."/>
        </authorList>
    </citation>
    <scope>NUCLEOTIDE SEQUENCE [LARGE SCALE GENOMIC DNA]</scope>
    <source>
        <strain evidence="3">CL127</strain>
    </source>
</reference>
<organism evidence="2 3">
    <name type="scientific">Microbacterium azadirachtae</name>
    <dbReference type="NCBI Taxonomy" id="582680"/>
    <lineage>
        <taxon>Bacteria</taxon>
        <taxon>Bacillati</taxon>
        <taxon>Actinomycetota</taxon>
        <taxon>Actinomycetes</taxon>
        <taxon>Micrococcales</taxon>
        <taxon>Microbacteriaceae</taxon>
        <taxon>Microbacterium</taxon>
    </lineage>
</organism>
<evidence type="ECO:0000313" key="2">
    <source>
        <dbReference type="EMBL" id="SFR45748.1"/>
    </source>
</evidence>
<dbReference type="Proteomes" id="UP000198877">
    <property type="component" value="Unassembled WGS sequence"/>
</dbReference>
<feature type="transmembrane region" description="Helical" evidence="1">
    <location>
        <begin position="169"/>
        <end position="191"/>
    </location>
</feature>